<comment type="caution">
    <text evidence="3">The sequence shown here is derived from an EMBL/GenBank/DDBJ whole genome shotgun (WGS) entry which is preliminary data.</text>
</comment>
<evidence type="ECO:0000259" key="2">
    <source>
        <dbReference type="Pfam" id="PF07532"/>
    </source>
</evidence>
<name>A0A949TWQ5_9CLOT</name>
<dbReference type="Pfam" id="PF07532">
    <property type="entry name" value="Big_4"/>
    <property type="match status" value="1"/>
</dbReference>
<evidence type="ECO:0000256" key="1">
    <source>
        <dbReference type="SAM" id="SignalP"/>
    </source>
</evidence>
<protein>
    <submittedName>
        <fullName evidence="3">Ig-like domain-containing protein</fullName>
    </submittedName>
</protein>
<dbReference type="EMBL" id="JAEEGC010000059">
    <property type="protein sequence ID" value="MBV7273908.1"/>
    <property type="molecule type" value="Genomic_DNA"/>
</dbReference>
<proteinExistence type="predicted"/>
<gene>
    <name evidence="3" type="ORF">I6U48_13450</name>
</gene>
<feature type="domain" description="Bacterial Ig-like" evidence="2">
    <location>
        <begin position="158"/>
        <end position="216"/>
    </location>
</feature>
<dbReference type="Proteomes" id="UP000694308">
    <property type="component" value="Unassembled WGS sequence"/>
</dbReference>
<evidence type="ECO:0000313" key="3">
    <source>
        <dbReference type="EMBL" id="MBV7273908.1"/>
    </source>
</evidence>
<evidence type="ECO:0000313" key="4">
    <source>
        <dbReference type="Proteomes" id="UP000694308"/>
    </source>
</evidence>
<organism evidence="3 4">
    <name type="scientific">Clostridium thailandense</name>
    <dbReference type="NCBI Taxonomy" id="2794346"/>
    <lineage>
        <taxon>Bacteria</taxon>
        <taxon>Bacillati</taxon>
        <taxon>Bacillota</taxon>
        <taxon>Clostridia</taxon>
        <taxon>Eubacteriales</taxon>
        <taxon>Clostridiaceae</taxon>
        <taxon>Clostridium</taxon>
    </lineage>
</organism>
<accession>A0A949TWQ5</accession>
<dbReference type="InterPro" id="IPR011081">
    <property type="entry name" value="Big_4"/>
</dbReference>
<sequence>MNKSKKPLAVLSTAAVAGLIAAAVTTPVSAKTTALAVNGNDTKSYEYNFTALKTSAASYVLNGASDPGAALYNDFLSRKVSMKGYYDDVKAAYVDASVVNTAAATAYAAGLPFTLNTFTEDTTTPTVALTPDKVSVDSTGKVVVTPADPSKTVSSVSAITLTTGLSTVPTLPTTVNVTLGDGTTKAATITWSDAAKAAATYATAGTVTVSGTLADYNNYPVSATVTVNAQLAISSATSINASQVKIVFNRPVTKASAENVANYTVNATAFNLSAVFGGAGSVAKLQDDGVTVILEARVAELANNVSFQLKTTGVTDTGFNTIATSYNTIVGNDTTAPTITSITASAGASGTKNVKVTYSEPVALGTIGAYQIDGQNAVAAIDATDKTVVNLTAAQTLTAGATPTLTVTGLSDGINSSSVINQQFTVTNDTAAPSVVSATQSGSTIKVVFDKEISTTNFADLSEGVSTSDDITLTKQGDGTPYITAAPVLDPSDSTNKTVLFTVLNTVYGSASTANVQFTLKNIQDVNGNAMNAYSKSLTLAKDAVKPNFISGVLDTSDNKTVYLTFDKAVVDPNLTTSGLTIVDKSTATDVTATILAGAAVGDDTITKSDWTAVAGGVTSSNYVKLVLPVALTSGKTYTVTIPANTVADPSGNKNASAITFDVAATSASDTTKPTVAKAASPAITLVGGKNVMHVVYSENVQLADAINPANYVLDGATLPSGTVITNESATSGDTKDFAITLPKDGVTTDVTSASLVVTGVRDIAGNVVNPTTLTKFNTAPLIDLADTKVPTLVSATATGSDKLVLTFSEPVVANTLVNDGVAVTDGTHTATIDLNDSAISTLGNTLTVSTLVNHAAAAQALNTIDFTQPVTITVTAGAVKDAAATPNSIAVIAAADDVAVADKFVDNAAAAVAVTDAGAGIHDASGIKVNITAPTNAATDKIVKYDIYITPVGGTTYTTVADVQANLTKLETFLPSKAGTATALSTADGTKLSDGTTVISTFAGNVETYIIATDDKGNQALVAHEASAAIDITN</sequence>
<feature type="signal peptide" evidence="1">
    <location>
        <begin position="1"/>
        <end position="30"/>
    </location>
</feature>
<feature type="chain" id="PRO_5037718158" evidence="1">
    <location>
        <begin position="31"/>
        <end position="1035"/>
    </location>
</feature>
<dbReference type="RefSeq" id="WP_218320977.1">
    <property type="nucleotide sequence ID" value="NZ_JAEEGC010000059.1"/>
</dbReference>
<keyword evidence="1" id="KW-0732">Signal</keyword>
<dbReference type="AlphaFoldDB" id="A0A949TWQ5"/>
<reference evidence="3" key="1">
    <citation type="submission" date="2020-12" db="EMBL/GenBank/DDBJ databases">
        <title>Clostridium thailandense sp. nov., a novel acetogenic bacterium isolated from peat land soil in Thailand.</title>
        <authorList>
            <person name="Chaikitkaew S."/>
            <person name="Birkeland N.K."/>
        </authorList>
    </citation>
    <scope>NUCLEOTIDE SEQUENCE</scope>
    <source>
        <strain evidence="3">PL3</strain>
    </source>
</reference>
<keyword evidence="4" id="KW-1185">Reference proteome</keyword>